<dbReference type="CDD" id="cd02165">
    <property type="entry name" value="NMNAT"/>
    <property type="match status" value="1"/>
</dbReference>
<name>A0A516V457_9GAMM</name>
<protein>
    <recommendedName>
        <fullName evidence="11">Probable nicotinate-nucleotide adenylyltransferase</fullName>
        <ecNumber evidence="11">2.7.7.18</ecNumber>
    </recommendedName>
    <alternativeName>
        <fullName evidence="11">Deamido-NAD(+) diphosphorylase</fullName>
    </alternativeName>
    <alternativeName>
        <fullName evidence="11">Deamido-NAD(+) pyrophosphorylase</fullName>
    </alternativeName>
    <alternativeName>
        <fullName evidence="11">Nicotinate mononucleotide adenylyltransferase</fullName>
        <shortName evidence="11">NaMN adenylyltransferase</shortName>
    </alternativeName>
</protein>
<dbReference type="InterPro" id="IPR005248">
    <property type="entry name" value="NadD/NMNAT"/>
</dbReference>
<proteinExistence type="inferred from homology"/>
<keyword evidence="5 11" id="KW-0808">Transferase</keyword>
<dbReference type="NCBIfam" id="TIGR00482">
    <property type="entry name" value="nicotinate (nicotinamide) nucleotide adenylyltransferase"/>
    <property type="match status" value="1"/>
</dbReference>
<dbReference type="PANTHER" id="PTHR39321:SF3">
    <property type="entry name" value="PHOSPHOPANTETHEINE ADENYLYLTRANSFERASE"/>
    <property type="match status" value="1"/>
</dbReference>
<dbReference type="HAMAP" id="MF_00244">
    <property type="entry name" value="NaMN_adenylyltr"/>
    <property type="match status" value="1"/>
</dbReference>
<dbReference type="NCBIfam" id="TIGR00125">
    <property type="entry name" value="cyt_tran_rel"/>
    <property type="match status" value="1"/>
</dbReference>
<evidence type="ECO:0000256" key="10">
    <source>
        <dbReference type="ARBA" id="ARBA00048721"/>
    </source>
</evidence>
<keyword evidence="7 11" id="KW-0547">Nucleotide-binding</keyword>
<comment type="catalytic activity">
    <reaction evidence="10 11">
        <text>nicotinate beta-D-ribonucleotide + ATP + H(+) = deamido-NAD(+) + diphosphate</text>
        <dbReference type="Rhea" id="RHEA:22860"/>
        <dbReference type="ChEBI" id="CHEBI:15378"/>
        <dbReference type="ChEBI" id="CHEBI:30616"/>
        <dbReference type="ChEBI" id="CHEBI:33019"/>
        <dbReference type="ChEBI" id="CHEBI:57502"/>
        <dbReference type="ChEBI" id="CHEBI:58437"/>
        <dbReference type="EC" id="2.7.7.18"/>
    </reaction>
</comment>
<evidence type="ECO:0000259" key="12">
    <source>
        <dbReference type="Pfam" id="PF01467"/>
    </source>
</evidence>
<dbReference type="GO" id="GO:0009435">
    <property type="term" value="P:NAD+ biosynthetic process"/>
    <property type="evidence" value="ECO:0007669"/>
    <property type="project" value="UniProtKB-UniRule"/>
</dbReference>
<evidence type="ECO:0000313" key="14">
    <source>
        <dbReference type="Proteomes" id="UP000315891"/>
    </source>
</evidence>
<dbReference type="AlphaFoldDB" id="A0A516V457"/>
<dbReference type="UniPathway" id="UPA00253">
    <property type="reaction ID" value="UER00332"/>
</dbReference>
<dbReference type="Proteomes" id="UP000315891">
    <property type="component" value="Chromosome"/>
</dbReference>
<reference evidence="13 14" key="1">
    <citation type="submission" date="2019-07" db="EMBL/GenBank/DDBJ databases">
        <title>Lysobacter weifangensis sp. nov., isolated from bensulfuron-methyl contaminated farmland soil.</title>
        <authorList>
            <person name="Zhao H."/>
        </authorList>
    </citation>
    <scope>NUCLEOTIDE SEQUENCE [LARGE SCALE GENOMIC DNA]</scope>
    <source>
        <strain evidence="13 14">CC-Bw-6</strain>
    </source>
</reference>
<dbReference type="EC" id="2.7.7.18" evidence="11"/>
<feature type="domain" description="Cytidyltransferase-like" evidence="12">
    <location>
        <begin position="5"/>
        <end position="186"/>
    </location>
</feature>
<dbReference type="PANTHER" id="PTHR39321">
    <property type="entry name" value="NICOTINATE-NUCLEOTIDE ADENYLYLTRANSFERASE-RELATED"/>
    <property type="match status" value="1"/>
</dbReference>
<evidence type="ECO:0000256" key="6">
    <source>
        <dbReference type="ARBA" id="ARBA00022695"/>
    </source>
</evidence>
<dbReference type="OrthoDB" id="5295945at2"/>
<comment type="similarity">
    <text evidence="3 11">Belongs to the NadD family.</text>
</comment>
<dbReference type="SUPFAM" id="SSF52374">
    <property type="entry name" value="Nucleotidylyl transferase"/>
    <property type="match status" value="1"/>
</dbReference>
<dbReference type="InterPro" id="IPR004821">
    <property type="entry name" value="Cyt_trans-like"/>
</dbReference>
<evidence type="ECO:0000256" key="8">
    <source>
        <dbReference type="ARBA" id="ARBA00022840"/>
    </source>
</evidence>
<dbReference type="EMBL" id="CP041742">
    <property type="protein sequence ID" value="QDQ73306.1"/>
    <property type="molecule type" value="Genomic_DNA"/>
</dbReference>
<evidence type="ECO:0000256" key="3">
    <source>
        <dbReference type="ARBA" id="ARBA00009014"/>
    </source>
</evidence>
<comment type="function">
    <text evidence="1 11">Catalyzes the reversible adenylation of nicotinate mononucleotide (NaMN) to nicotinic acid adenine dinucleotide (NaAD).</text>
</comment>
<keyword evidence="6 11" id="KW-0548">Nucleotidyltransferase</keyword>
<accession>A0A516V457</accession>
<comment type="pathway">
    <text evidence="2 11">Cofactor biosynthesis; NAD(+) biosynthesis; deamido-NAD(+) from nicotinate D-ribonucleotide: step 1/1.</text>
</comment>
<evidence type="ECO:0000256" key="11">
    <source>
        <dbReference type="HAMAP-Rule" id="MF_00244"/>
    </source>
</evidence>
<dbReference type="GO" id="GO:0004515">
    <property type="term" value="F:nicotinate-nucleotide adenylyltransferase activity"/>
    <property type="evidence" value="ECO:0007669"/>
    <property type="project" value="UniProtKB-UniRule"/>
</dbReference>
<dbReference type="NCBIfam" id="NF000839">
    <property type="entry name" value="PRK00071.1-1"/>
    <property type="match status" value="1"/>
</dbReference>
<keyword evidence="9 11" id="KW-0520">NAD</keyword>
<keyword evidence="8 11" id="KW-0067">ATP-binding</keyword>
<evidence type="ECO:0000256" key="2">
    <source>
        <dbReference type="ARBA" id="ARBA00005019"/>
    </source>
</evidence>
<evidence type="ECO:0000313" key="13">
    <source>
        <dbReference type="EMBL" id="QDQ73306.1"/>
    </source>
</evidence>
<organism evidence="13 14">
    <name type="scientific">Pseudoluteimonas lycopersici</name>
    <dbReference type="NCBI Taxonomy" id="1324796"/>
    <lineage>
        <taxon>Bacteria</taxon>
        <taxon>Pseudomonadati</taxon>
        <taxon>Pseudomonadota</taxon>
        <taxon>Gammaproteobacteria</taxon>
        <taxon>Lysobacterales</taxon>
        <taxon>Lysobacteraceae</taxon>
        <taxon>Pseudoluteimonas</taxon>
    </lineage>
</organism>
<dbReference type="RefSeq" id="WP_143878819.1">
    <property type="nucleotide sequence ID" value="NZ_BAABLZ010000001.1"/>
</dbReference>
<evidence type="ECO:0000256" key="5">
    <source>
        <dbReference type="ARBA" id="ARBA00022679"/>
    </source>
</evidence>
<sequence>MLEILYGGSFDPVHLGHLAVARNARDAAAAQVRLMPAADPPHKGPLHADARQRLAMLELAIDGEPGLGIEACELERDGPSYTVDTLRLLRAARVGDRPLAILVGADSFLSLQTWKEWRSLFDLAHVVVAERGGSGFDPSTLPDALAKATAGRWAQAPDELHRLANGLVLRLDQPLRPESASEVRRRIAAGADWQALVPPAVAGYIVENRLYGAVIGASL</sequence>
<dbReference type="GO" id="GO:0005524">
    <property type="term" value="F:ATP binding"/>
    <property type="evidence" value="ECO:0007669"/>
    <property type="project" value="UniProtKB-KW"/>
</dbReference>
<dbReference type="Pfam" id="PF01467">
    <property type="entry name" value="CTP_transf_like"/>
    <property type="match status" value="1"/>
</dbReference>
<evidence type="ECO:0000256" key="1">
    <source>
        <dbReference type="ARBA" id="ARBA00002324"/>
    </source>
</evidence>
<evidence type="ECO:0000256" key="4">
    <source>
        <dbReference type="ARBA" id="ARBA00022642"/>
    </source>
</evidence>
<keyword evidence="4 11" id="KW-0662">Pyridine nucleotide biosynthesis</keyword>
<dbReference type="Gene3D" id="3.40.50.620">
    <property type="entry name" value="HUPs"/>
    <property type="match status" value="1"/>
</dbReference>
<evidence type="ECO:0000256" key="7">
    <source>
        <dbReference type="ARBA" id="ARBA00022741"/>
    </source>
</evidence>
<dbReference type="InterPro" id="IPR014729">
    <property type="entry name" value="Rossmann-like_a/b/a_fold"/>
</dbReference>
<evidence type="ECO:0000256" key="9">
    <source>
        <dbReference type="ARBA" id="ARBA00023027"/>
    </source>
</evidence>
<keyword evidence="14" id="KW-1185">Reference proteome</keyword>
<gene>
    <name evidence="11 13" type="primary">nadD</name>
    <name evidence="13" type="ORF">FNZ56_05185</name>
</gene>